<dbReference type="EMBL" id="CYZE01000003">
    <property type="protein sequence ID" value="CUO04883.1"/>
    <property type="molecule type" value="Genomic_DNA"/>
</dbReference>
<sequence>MKKVEKQRLFIAAGILILTVTGCGRKTQENHDILQQTEVREEHLEREQPKENLDYDAEYIAALYRDIYNQAAEMGTLSNLEVVRSIVERIGEHGYAVVDEGNQIDMVGPEQVLRFCRSVDGKQEAEQILIVVTSFGGFIKYDLHTVDGTVDVVRGYYKYVNGRLENMSTVSYPVDSWEYTKEGYLLFEGSHYSEIYYALSLSDEPEYTALRVLPLDETCRKLNRDYLLPVGYGGNNLFLVNWSEQDFENLDFYDLFDRFYPDLYELPVPFETDDDSGVGAVYRISADIFEHVIEVHFSIDHKELREKATYIPENHTYEYRPRGFYEVEYPDIPYPEVVSYEEKNDGTITLTVNAVYPEKNTSRAFTHKTVVRPLDDGGFQYVSNQIIFPEIGFEPWWHSERLSEDQWKKVYEGND</sequence>
<protein>
    <recommendedName>
        <fullName evidence="3">Short-chain isoprenyl diphosphate synthase</fullName>
    </recommendedName>
</protein>
<evidence type="ECO:0000313" key="2">
    <source>
        <dbReference type="Proteomes" id="UP000095651"/>
    </source>
</evidence>
<gene>
    <name evidence="1" type="ORF">ERS852407_01741</name>
</gene>
<accession>A0A174BW34</accession>
<dbReference type="RefSeq" id="WP_055654226.1">
    <property type="nucleotide sequence ID" value="NZ_CABIXC010000003.1"/>
</dbReference>
<reference evidence="1 2" key="1">
    <citation type="submission" date="2015-09" db="EMBL/GenBank/DDBJ databases">
        <authorList>
            <consortium name="Pathogen Informatics"/>
        </authorList>
    </citation>
    <scope>NUCLEOTIDE SEQUENCE [LARGE SCALE GENOMIC DNA]</scope>
    <source>
        <strain evidence="1 2">2789STDY5608850</strain>
    </source>
</reference>
<evidence type="ECO:0000313" key="1">
    <source>
        <dbReference type="EMBL" id="CUO04883.1"/>
    </source>
</evidence>
<dbReference type="AlphaFoldDB" id="A0A174BW34"/>
<organism evidence="1 2">
    <name type="scientific">Hungatella hathewayi</name>
    <dbReference type="NCBI Taxonomy" id="154046"/>
    <lineage>
        <taxon>Bacteria</taxon>
        <taxon>Bacillati</taxon>
        <taxon>Bacillota</taxon>
        <taxon>Clostridia</taxon>
        <taxon>Lachnospirales</taxon>
        <taxon>Lachnospiraceae</taxon>
        <taxon>Hungatella</taxon>
    </lineage>
</organism>
<name>A0A174BW34_9FIRM</name>
<dbReference type="Pfam" id="PF19546">
    <property type="entry name" value="DUF6070"/>
    <property type="match status" value="1"/>
</dbReference>
<evidence type="ECO:0008006" key="3">
    <source>
        <dbReference type="Google" id="ProtNLM"/>
    </source>
</evidence>
<proteinExistence type="predicted"/>
<dbReference type="Proteomes" id="UP000095651">
    <property type="component" value="Unassembled WGS sequence"/>
</dbReference>
<dbReference type="InterPro" id="IPR045714">
    <property type="entry name" value="DUF6070"/>
</dbReference>
<dbReference type="PROSITE" id="PS51257">
    <property type="entry name" value="PROKAR_LIPOPROTEIN"/>
    <property type="match status" value="1"/>
</dbReference>